<dbReference type="Gene3D" id="1.10.510.10">
    <property type="entry name" value="Transferase(Phosphotransferase) domain 1"/>
    <property type="match status" value="1"/>
</dbReference>
<dbReference type="KEGG" id="ock:EXM22_05790"/>
<proteinExistence type="predicted"/>
<keyword evidence="5" id="KW-1133">Transmembrane helix</keyword>
<dbReference type="EMBL" id="CP036150">
    <property type="protein sequence ID" value="QEN07524.1"/>
    <property type="molecule type" value="Genomic_DNA"/>
</dbReference>
<keyword evidence="3 7" id="KW-0418">Kinase</keyword>
<keyword evidence="5" id="KW-0812">Transmembrane</keyword>
<organism evidence="7 8">
    <name type="scientific">Oceanispirochaeta crateris</name>
    <dbReference type="NCBI Taxonomy" id="2518645"/>
    <lineage>
        <taxon>Bacteria</taxon>
        <taxon>Pseudomonadati</taxon>
        <taxon>Spirochaetota</taxon>
        <taxon>Spirochaetia</taxon>
        <taxon>Spirochaetales</taxon>
        <taxon>Spirochaetaceae</taxon>
        <taxon>Oceanispirochaeta</taxon>
    </lineage>
</organism>
<keyword evidence="7" id="KW-0723">Serine/threonine-protein kinase</keyword>
<evidence type="ECO:0000256" key="1">
    <source>
        <dbReference type="ARBA" id="ARBA00022679"/>
    </source>
</evidence>
<dbReference type="GO" id="GO:0004674">
    <property type="term" value="F:protein serine/threonine kinase activity"/>
    <property type="evidence" value="ECO:0007669"/>
    <property type="project" value="UniProtKB-KW"/>
</dbReference>
<name>A0A5C1QLU1_9SPIO</name>
<dbReference type="Proteomes" id="UP000324209">
    <property type="component" value="Chromosome"/>
</dbReference>
<protein>
    <submittedName>
        <fullName evidence="7">Serine/threonine protein kinase</fullName>
    </submittedName>
</protein>
<reference evidence="7 8" key="1">
    <citation type="submission" date="2019-02" db="EMBL/GenBank/DDBJ databases">
        <title>Complete Genome Sequence and Methylome Analysis of free living Spirochaetas.</title>
        <authorList>
            <person name="Fomenkov A."/>
            <person name="Dubinina G."/>
            <person name="Leshcheva N."/>
            <person name="Mikheeva N."/>
            <person name="Grabovich M."/>
            <person name="Vincze T."/>
            <person name="Roberts R.J."/>
        </authorList>
    </citation>
    <scope>NUCLEOTIDE SEQUENCE [LARGE SCALE GENOMIC DNA]</scope>
    <source>
        <strain evidence="7 8">K2</strain>
    </source>
</reference>
<evidence type="ECO:0000256" key="2">
    <source>
        <dbReference type="ARBA" id="ARBA00022741"/>
    </source>
</evidence>
<dbReference type="InterPro" id="IPR000719">
    <property type="entry name" value="Prot_kinase_dom"/>
</dbReference>
<dbReference type="SUPFAM" id="SSF56112">
    <property type="entry name" value="Protein kinase-like (PK-like)"/>
    <property type="match status" value="1"/>
</dbReference>
<keyword evidence="8" id="KW-1185">Reference proteome</keyword>
<dbReference type="PROSITE" id="PS00108">
    <property type="entry name" value="PROTEIN_KINASE_ST"/>
    <property type="match status" value="1"/>
</dbReference>
<keyword evidence="1" id="KW-0808">Transferase</keyword>
<dbReference type="RefSeq" id="WP_149485604.1">
    <property type="nucleotide sequence ID" value="NZ_CP036150.1"/>
</dbReference>
<evidence type="ECO:0000256" key="3">
    <source>
        <dbReference type="ARBA" id="ARBA00022777"/>
    </source>
</evidence>
<dbReference type="PROSITE" id="PS50011">
    <property type="entry name" value="PROTEIN_KINASE_DOM"/>
    <property type="match status" value="1"/>
</dbReference>
<keyword evidence="2" id="KW-0547">Nucleotide-binding</keyword>
<keyword evidence="5" id="KW-0472">Membrane</keyword>
<dbReference type="PANTHER" id="PTHR43289">
    <property type="entry name" value="MITOGEN-ACTIVATED PROTEIN KINASE KINASE KINASE 20-RELATED"/>
    <property type="match status" value="1"/>
</dbReference>
<dbReference type="AlphaFoldDB" id="A0A5C1QLU1"/>
<dbReference type="PANTHER" id="PTHR43289:SF6">
    <property type="entry name" value="SERINE_THREONINE-PROTEIN KINASE NEKL-3"/>
    <property type="match status" value="1"/>
</dbReference>
<keyword evidence="4" id="KW-0067">ATP-binding</keyword>
<dbReference type="InterPro" id="IPR011009">
    <property type="entry name" value="Kinase-like_dom_sf"/>
</dbReference>
<dbReference type="OrthoDB" id="9801841at2"/>
<evidence type="ECO:0000259" key="6">
    <source>
        <dbReference type="PROSITE" id="PS50011"/>
    </source>
</evidence>
<dbReference type="InterPro" id="IPR008271">
    <property type="entry name" value="Ser/Thr_kinase_AS"/>
</dbReference>
<dbReference type="CDD" id="cd14014">
    <property type="entry name" value="STKc_PknB_like"/>
    <property type="match status" value="1"/>
</dbReference>
<evidence type="ECO:0000313" key="8">
    <source>
        <dbReference type="Proteomes" id="UP000324209"/>
    </source>
</evidence>
<evidence type="ECO:0000256" key="5">
    <source>
        <dbReference type="SAM" id="Phobius"/>
    </source>
</evidence>
<dbReference type="Pfam" id="PF00069">
    <property type="entry name" value="Pkinase"/>
    <property type="match status" value="1"/>
</dbReference>
<feature type="domain" description="Protein kinase" evidence="6">
    <location>
        <begin position="11"/>
        <end position="271"/>
    </location>
</feature>
<dbReference type="SMART" id="SM00220">
    <property type="entry name" value="S_TKc"/>
    <property type="match status" value="1"/>
</dbReference>
<evidence type="ECO:0000256" key="4">
    <source>
        <dbReference type="ARBA" id="ARBA00022840"/>
    </source>
</evidence>
<sequence>MSRIPSKIGKYEIEDKIAEGGMGAVFKGTHPTLDRPVVLKKLMMSTNEHLIERFRREAKIMMEFSNENIVRVYDHFKNASAYYIVQELVDGKSVDVILKKERYLRYDEALYIFYYACKALDYAHKNQVVHRDIKPANILVSKGGEIKLVDFGIAQSDEEEESLTKEGMALGTPSYMAPEQYDDSRNVTFKADIYSLGIMLYEMVTGKKPYPGKMNPDTLMKIHKGKFVPPRKINPTLPSGINWYIRKCIQAKPQKRAASVSLLLSKLEKWFQSTDIERIKNDLIRIVNDQERVPHKSVRKNKVFKWYTLVVLLFLISAGGYYLYSTGFHYRTIFASRYGGFHLTQKIASPLNPIENYRIETIVFKDAGGRISDEKAKTLLYGVDKKLDDGSIMIQSPDVFLPPGSYWLKTSINEKVYWQNIFIPPFSNAFMNLKPAPVMTFVLDWPVEKPKPLNLQMDVRSRYDGRNLNDYALLTVEINHQFVPLDDLEQKLMTGKSYNFKVEVEGYYPQIYDLGIKIHQDQLILNPRMIPKEGFIRLKSSQDLSASLKILIDDKDVIIPGGLSSEMISTSELTGLKKIPLTPGTYTFEFQAGKIHKTKDVTIRIGEETVLTLELNTEKKKINNLLIKE</sequence>
<gene>
    <name evidence="7" type="ORF">EXM22_05790</name>
</gene>
<feature type="transmembrane region" description="Helical" evidence="5">
    <location>
        <begin position="306"/>
        <end position="324"/>
    </location>
</feature>
<accession>A0A5C1QLU1</accession>
<evidence type="ECO:0000313" key="7">
    <source>
        <dbReference type="EMBL" id="QEN07524.1"/>
    </source>
</evidence>
<dbReference type="GO" id="GO:0005524">
    <property type="term" value="F:ATP binding"/>
    <property type="evidence" value="ECO:0007669"/>
    <property type="project" value="UniProtKB-KW"/>
</dbReference>